<dbReference type="EMBL" id="NIGF01000008">
    <property type="protein sequence ID" value="PQV63965.1"/>
    <property type="molecule type" value="Genomic_DNA"/>
</dbReference>
<reference evidence="1 2" key="1">
    <citation type="journal article" date="2018" name="Syst. Appl. Microbiol.">
        <title>Abditibacterium utsteinense sp. nov., the first cultivated member of candidate phylum FBP, isolated from ice-free Antarctic soil samples.</title>
        <authorList>
            <person name="Tahon G."/>
            <person name="Tytgat B."/>
            <person name="Lebbe L."/>
            <person name="Carlier A."/>
            <person name="Willems A."/>
        </authorList>
    </citation>
    <scope>NUCLEOTIDE SEQUENCE [LARGE SCALE GENOMIC DNA]</scope>
    <source>
        <strain evidence="1 2">LMG 29911</strain>
    </source>
</reference>
<organism evidence="1 2">
    <name type="scientific">Abditibacterium utsteinense</name>
    <dbReference type="NCBI Taxonomy" id="1960156"/>
    <lineage>
        <taxon>Bacteria</taxon>
        <taxon>Pseudomonadati</taxon>
        <taxon>Abditibacteriota</taxon>
        <taxon>Abditibacteriia</taxon>
        <taxon>Abditibacteriales</taxon>
        <taxon>Abditibacteriaceae</taxon>
        <taxon>Abditibacterium</taxon>
    </lineage>
</organism>
<evidence type="ECO:0000313" key="1">
    <source>
        <dbReference type="EMBL" id="PQV63965.1"/>
    </source>
</evidence>
<accession>A0A2S8ST37</accession>
<dbReference type="OrthoDB" id="164256at2"/>
<comment type="caution">
    <text evidence="1">The sequence shown here is derived from an EMBL/GenBank/DDBJ whole genome shotgun (WGS) entry which is preliminary data.</text>
</comment>
<dbReference type="AlphaFoldDB" id="A0A2S8ST37"/>
<dbReference type="RefSeq" id="WP_123580587.1">
    <property type="nucleotide sequence ID" value="NZ_NIGF01000008.1"/>
</dbReference>
<sequence>MDLLEKYRLDRTKIQVMTVKEMHADNSDLEFWRSKSLDERIEAMELLRQINYGYDAATSRLQRVLEIAELEIS</sequence>
<dbReference type="InParanoid" id="A0A2S8ST37"/>
<gene>
    <name evidence="1" type="ORF">B1R32_108176</name>
</gene>
<dbReference type="Proteomes" id="UP000237684">
    <property type="component" value="Unassembled WGS sequence"/>
</dbReference>
<evidence type="ECO:0000313" key="2">
    <source>
        <dbReference type="Proteomes" id="UP000237684"/>
    </source>
</evidence>
<name>A0A2S8ST37_9BACT</name>
<proteinExistence type="predicted"/>
<keyword evidence="2" id="KW-1185">Reference proteome</keyword>
<protein>
    <submittedName>
        <fullName evidence="1">Uncharacterized protein</fullName>
    </submittedName>
</protein>